<dbReference type="SUPFAM" id="SSF47413">
    <property type="entry name" value="lambda repressor-like DNA-binding domains"/>
    <property type="match status" value="1"/>
</dbReference>
<comment type="caution">
    <text evidence="2">The sequence shown here is derived from an EMBL/GenBank/DDBJ whole genome shotgun (WGS) entry which is preliminary data.</text>
</comment>
<sequence length="70" mass="8322">MFWDVDKIRHIREEKHITRERLATMTGIPIQTLADWEQHRHSPVRVNDLQNIAIALDCYLDDFVVDGKHI</sequence>
<dbReference type="InterPro" id="IPR001387">
    <property type="entry name" value="Cro/C1-type_HTH"/>
</dbReference>
<evidence type="ECO:0000259" key="1">
    <source>
        <dbReference type="PROSITE" id="PS50943"/>
    </source>
</evidence>
<dbReference type="GO" id="GO:0003677">
    <property type="term" value="F:DNA binding"/>
    <property type="evidence" value="ECO:0007669"/>
    <property type="project" value="InterPro"/>
</dbReference>
<evidence type="ECO:0000313" key="3">
    <source>
        <dbReference type="Proteomes" id="UP000446657"/>
    </source>
</evidence>
<dbReference type="AlphaFoldDB" id="A0A844KVC3"/>
<gene>
    <name evidence="2" type="ORF">GMD30_17320</name>
</gene>
<accession>A0A844KVC3</accession>
<evidence type="ECO:0000313" key="2">
    <source>
        <dbReference type="EMBL" id="MTR83370.1"/>
    </source>
</evidence>
<dbReference type="RefSeq" id="WP_155177800.1">
    <property type="nucleotide sequence ID" value="NZ_WNAK01000076.1"/>
</dbReference>
<reference evidence="2 3" key="1">
    <citation type="journal article" date="2019" name="Nat. Med.">
        <title>A library of human gut bacterial isolates paired with longitudinal multiomics data enables mechanistic microbiome research.</title>
        <authorList>
            <person name="Poyet M."/>
            <person name="Groussin M."/>
            <person name="Gibbons S.M."/>
            <person name="Avila-Pacheco J."/>
            <person name="Jiang X."/>
            <person name="Kearney S.M."/>
            <person name="Perrotta A.R."/>
            <person name="Berdy B."/>
            <person name="Zhao S."/>
            <person name="Lieberman T.D."/>
            <person name="Swanson P.K."/>
            <person name="Smith M."/>
            <person name="Roesemann S."/>
            <person name="Alexander J.E."/>
            <person name="Rich S.A."/>
            <person name="Livny J."/>
            <person name="Vlamakis H."/>
            <person name="Clish C."/>
            <person name="Bullock K."/>
            <person name="Deik A."/>
            <person name="Scott J."/>
            <person name="Pierce K.A."/>
            <person name="Xavier R.J."/>
            <person name="Alm E.J."/>
        </authorList>
    </citation>
    <scope>NUCLEOTIDE SEQUENCE [LARGE SCALE GENOMIC DNA]</scope>
    <source>
        <strain evidence="2 3">BIOML-A1</strain>
    </source>
</reference>
<dbReference type="CDD" id="cd00093">
    <property type="entry name" value="HTH_XRE"/>
    <property type="match status" value="1"/>
</dbReference>
<dbReference type="Pfam" id="PF13443">
    <property type="entry name" value="HTH_26"/>
    <property type="match status" value="1"/>
</dbReference>
<dbReference type="Proteomes" id="UP000446657">
    <property type="component" value="Unassembled WGS sequence"/>
</dbReference>
<feature type="domain" description="HTH cro/C1-type" evidence="1">
    <location>
        <begin position="8"/>
        <end position="63"/>
    </location>
</feature>
<dbReference type="SMART" id="SM00530">
    <property type="entry name" value="HTH_XRE"/>
    <property type="match status" value="1"/>
</dbReference>
<dbReference type="PROSITE" id="PS50943">
    <property type="entry name" value="HTH_CROC1"/>
    <property type="match status" value="1"/>
</dbReference>
<proteinExistence type="predicted"/>
<dbReference type="InterPro" id="IPR010982">
    <property type="entry name" value="Lambda_DNA-bd_dom_sf"/>
</dbReference>
<dbReference type="Gene3D" id="1.10.260.40">
    <property type="entry name" value="lambda repressor-like DNA-binding domains"/>
    <property type="match status" value="1"/>
</dbReference>
<dbReference type="EMBL" id="WNAL01000087">
    <property type="protein sequence ID" value="MTR83370.1"/>
    <property type="molecule type" value="Genomic_DNA"/>
</dbReference>
<name>A0A844KVC3_9FIRM</name>
<organism evidence="2 3">
    <name type="scientific">Roseburia faecis</name>
    <dbReference type="NCBI Taxonomy" id="301302"/>
    <lineage>
        <taxon>Bacteria</taxon>
        <taxon>Bacillati</taxon>
        <taxon>Bacillota</taxon>
        <taxon>Clostridia</taxon>
        <taxon>Lachnospirales</taxon>
        <taxon>Lachnospiraceae</taxon>
        <taxon>Roseburia</taxon>
    </lineage>
</organism>
<protein>
    <submittedName>
        <fullName evidence="2">Helix-turn-helix domain-containing protein</fullName>
    </submittedName>
</protein>